<evidence type="ECO:0000313" key="3">
    <source>
        <dbReference type="Proteomes" id="UP001054945"/>
    </source>
</evidence>
<organism evidence="2 3">
    <name type="scientific">Caerostris extrusa</name>
    <name type="common">Bark spider</name>
    <name type="synonym">Caerostris bankana</name>
    <dbReference type="NCBI Taxonomy" id="172846"/>
    <lineage>
        <taxon>Eukaryota</taxon>
        <taxon>Metazoa</taxon>
        <taxon>Ecdysozoa</taxon>
        <taxon>Arthropoda</taxon>
        <taxon>Chelicerata</taxon>
        <taxon>Arachnida</taxon>
        <taxon>Araneae</taxon>
        <taxon>Araneomorphae</taxon>
        <taxon>Entelegynae</taxon>
        <taxon>Araneoidea</taxon>
        <taxon>Araneidae</taxon>
        <taxon>Caerostris</taxon>
    </lineage>
</organism>
<keyword evidence="1" id="KW-1133">Transmembrane helix</keyword>
<keyword evidence="1" id="KW-0472">Membrane</keyword>
<evidence type="ECO:0000256" key="1">
    <source>
        <dbReference type="SAM" id="Phobius"/>
    </source>
</evidence>
<reference evidence="2 3" key="1">
    <citation type="submission" date="2021-06" db="EMBL/GenBank/DDBJ databases">
        <title>Caerostris extrusa draft genome.</title>
        <authorList>
            <person name="Kono N."/>
            <person name="Arakawa K."/>
        </authorList>
    </citation>
    <scope>NUCLEOTIDE SEQUENCE [LARGE SCALE GENOMIC DNA]</scope>
</reference>
<accession>A0AAV4RHC0</accession>
<feature type="transmembrane region" description="Helical" evidence="1">
    <location>
        <begin position="61"/>
        <end position="82"/>
    </location>
</feature>
<protein>
    <submittedName>
        <fullName evidence="2">Uncharacterized protein</fullName>
    </submittedName>
</protein>
<name>A0AAV4RHC0_CAEEX</name>
<dbReference type="AlphaFoldDB" id="A0AAV4RHC0"/>
<proteinExistence type="predicted"/>
<sequence length="86" mass="9562">MAQPHDSMNSVQETSFIEEAVVLPIPPPLIVPELNIPVYSLSNPECKFSTKKQTNCCRKTVKITACVLTGTALFLIIFYPIIHAFL</sequence>
<evidence type="ECO:0000313" key="2">
    <source>
        <dbReference type="EMBL" id="GIY20106.1"/>
    </source>
</evidence>
<keyword evidence="1" id="KW-0812">Transmembrane</keyword>
<keyword evidence="3" id="KW-1185">Reference proteome</keyword>
<gene>
    <name evidence="2" type="ORF">CEXT_332381</name>
</gene>
<comment type="caution">
    <text evidence="2">The sequence shown here is derived from an EMBL/GenBank/DDBJ whole genome shotgun (WGS) entry which is preliminary data.</text>
</comment>
<dbReference type="Proteomes" id="UP001054945">
    <property type="component" value="Unassembled WGS sequence"/>
</dbReference>
<dbReference type="EMBL" id="BPLR01007839">
    <property type="protein sequence ID" value="GIY20106.1"/>
    <property type="molecule type" value="Genomic_DNA"/>
</dbReference>